<proteinExistence type="inferred from homology"/>
<evidence type="ECO:0000256" key="4">
    <source>
        <dbReference type="ARBA" id="ARBA00023098"/>
    </source>
</evidence>
<evidence type="ECO:0000259" key="8">
    <source>
        <dbReference type="Pfam" id="PF01764"/>
    </source>
</evidence>
<keyword evidence="3 5" id="KW-0442">Lipid degradation</keyword>
<dbReference type="PANTHER" id="PTHR31828:SF20">
    <property type="entry name" value="PHOSPHOLIPASE A1"/>
    <property type="match status" value="1"/>
</dbReference>
<gene>
    <name evidence="9" type="ORF">V6N11_025176</name>
</gene>
<feature type="signal peptide" evidence="7">
    <location>
        <begin position="1"/>
        <end position="24"/>
    </location>
</feature>
<accession>A0ABR2QPB3</accession>
<feature type="chain" id="PRO_5046466937" description="Phospholipase A1" evidence="7">
    <location>
        <begin position="25"/>
        <end position="644"/>
    </location>
</feature>
<evidence type="ECO:0000256" key="6">
    <source>
        <dbReference type="SAM" id="Phobius"/>
    </source>
</evidence>
<keyword evidence="6" id="KW-0812">Transmembrane</keyword>
<dbReference type="Gene3D" id="3.40.50.1820">
    <property type="entry name" value="alpha/beta hydrolase"/>
    <property type="match status" value="1"/>
</dbReference>
<keyword evidence="7" id="KW-0732">Signal</keyword>
<dbReference type="SUPFAM" id="SSF53474">
    <property type="entry name" value="alpha/beta-Hydrolases"/>
    <property type="match status" value="1"/>
</dbReference>
<feature type="transmembrane region" description="Helical" evidence="6">
    <location>
        <begin position="420"/>
        <end position="438"/>
    </location>
</feature>
<dbReference type="Pfam" id="PF01764">
    <property type="entry name" value="Lipase_3"/>
    <property type="match status" value="1"/>
</dbReference>
<feature type="domain" description="Fungal lipase-type" evidence="8">
    <location>
        <begin position="175"/>
        <end position="323"/>
    </location>
</feature>
<keyword evidence="4 5" id="KW-0443">Lipid metabolism</keyword>
<dbReference type="Proteomes" id="UP001396334">
    <property type="component" value="Unassembled WGS sequence"/>
</dbReference>
<feature type="transmembrane region" description="Helical" evidence="6">
    <location>
        <begin position="468"/>
        <end position="486"/>
    </location>
</feature>
<dbReference type="PANTHER" id="PTHR31828">
    <property type="entry name" value="PHOSPHOLIPASE A1-IIGAMMA"/>
    <property type="match status" value="1"/>
</dbReference>
<dbReference type="InterPro" id="IPR029058">
    <property type="entry name" value="AB_hydrolase_fold"/>
</dbReference>
<evidence type="ECO:0000256" key="1">
    <source>
        <dbReference type="ARBA" id="ARBA00010701"/>
    </source>
</evidence>
<keyword evidence="6" id="KW-0472">Membrane</keyword>
<comment type="caution">
    <text evidence="9">The sequence shown here is derived from an EMBL/GenBank/DDBJ whole genome shotgun (WGS) entry which is preliminary data.</text>
</comment>
<dbReference type="InterPro" id="IPR002921">
    <property type="entry name" value="Fungal_lipase-type"/>
</dbReference>
<protein>
    <recommendedName>
        <fullName evidence="5">Phospholipase A1</fullName>
        <ecNumber evidence="5">3.1.1.-</ecNumber>
    </recommendedName>
</protein>
<comment type="function">
    <text evidence="5">Acylhydrolase that catalyzes the hydrolysis of phospholipids at the sn-1 position.</text>
</comment>
<evidence type="ECO:0000256" key="2">
    <source>
        <dbReference type="ARBA" id="ARBA00022801"/>
    </source>
</evidence>
<evidence type="ECO:0000313" key="9">
    <source>
        <dbReference type="EMBL" id="KAK9002502.1"/>
    </source>
</evidence>
<keyword evidence="2 5" id="KW-0378">Hydrolase</keyword>
<dbReference type="InterPro" id="IPR033556">
    <property type="entry name" value="PLA"/>
</dbReference>
<dbReference type="CDD" id="cd00519">
    <property type="entry name" value="Lipase_3"/>
    <property type="match status" value="1"/>
</dbReference>
<dbReference type="EC" id="3.1.1.-" evidence="5"/>
<name>A0ABR2QPB3_9ROSI</name>
<dbReference type="EMBL" id="JBBPBN010000035">
    <property type="protein sequence ID" value="KAK9002502.1"/>
    <property type="molecule type" value="Genomic_DNA"/>
</dbReference>
<organism evidence="9 10">
    <name type="scientific">Hibiscus sabdariffa</name>
    <name type="common">roselle</name>
    <dbReference type="NCBI Taxonomy" id="183260"/>
    <lineage>
        <taxon>Eukaryota</taxon>
        <taxon>Viridiplantae</taxon>
        <taxon>Streptophyta</taxon>
        <taxon>Embryophyta</taxon>
        <taxon>Tracheophyta</taxon>
        <taxon>Spermatophyta</taxon>
        <taxon>Magnoliopsida</taxon>
        <taxon>eudicotyledons</taxon>
        <taxon>Gunneridae</taxon>
        <taxon>Pentapetalae</taxon>
        <taxon>rosids</taxon>
        <taxon>malvids</taxon>
        <taxon>Malvales</taxon>
        <taxon>Malvaceae</taxon>
        <taxon>Malvoideae</taxon>
        <taxon>Hibiscus</taxon>
    </lineage>
</organism>
<evidence type="ECO:0000256" key="5">
    <source>
        <dbReference type="RuleBase" id="RU367093"/>
    </source>
</evidence>
<keyword evidence="6" id="KW-1133">Transmembrane helix</keyword>
<sequence length="644" mass="74250">MDMANHTLPLIRFLLFIMVGNTYAYSKTNIVVVKCQMVVKYKNLTMNKITKMANTSQAYYNKFWKEESRWRELSGENNWEGLLQPLDPDLRRYIIHYGQMAGAVGDLFNSRTRRPNASKEDFFSQACLVERNPYEYRVSRFIYAGSESVETAWIGYVAVATDQGKRALGRRDILIAWRGTATTSEWRNNLQVLPRAESDLFPGMANVKVHRGFHSLYTGTRPNPRRKRTSAREQVRVAVEELVKRYEDISITVTGFSLGAALATLTAMDMVTHGYNKQFMVTAFTFGGPRVGNHGFAGEFVRKNLRLLRIRNIKDSIPNIPPRSLSFTNVGKELIVDTSVSSYLKQRPLDPNSSSGREAGSLMLWCVTCVHVGLWVFMYLNKLWLPLIGLTLILIWDKINGGDKYQTLCWVCYEASMFMLYKRLWFPLSVLIVILHWAENNRRDRYENQTMRWVCYGFSLVMVHESNYWIPLLGLILYFIWGEIIIRWYRDVGEYQDIGEDQDGCDLIIISEDGDGDGVVYGYGGGRVRDDYGLPPNWWAGENRRGMVQGDKDDYYKSLLDLQERALSSVEKGKRARNFRKDKLNREKLQQSELSGRSLSDLRAIWEINLKEARKTLNLGKKCGLKIIGNEEEVVRELDLLEDA</sequence>
<reference evidence="9 10" key="1">
    <citation type="journal article" date="2024" name="G3 (Bethesda)">
        <title>Genome assembly of Hibiscus sabdariffa L. provides insights into metabolisms of medicinal natural products.</title>
        <authorList>
            <person name="Kim T."/>
        </authorList>
    </citation>
    <scope>NUCLEOTIDE SEQUENCE [LARGE SCALE GENOMIC DNA]</scope>
    <source>
        <strain evidence="9">TK-2024</strain>
        <tissue evidence="9">Old leaves</tissue>
    </source>
</reference>
<evidence type="ECO:0000256" key="3">
    <source>
        <dbReference type="ARBA" id="ARBA00022963"/>
    </source>
</evidence>
<comment type="similarity">
    <text evidence="1 5">Belongs to the AB hydrolase superfamily. Lipase family.</text>
</comment>
<evidence type="ECO:0000313" key="10">
    <source>
        <dbReference type="Proteomes" id="UP001396334"/>
    </source>
</evidence>
<feature type="transmembrane region" description="Helical" evidence="6">
    <location>
        <begin position="383"/>
        <end position="399"/>
    </location>
</feature>
<evidence type="ECO:0000256" key="7">
    <source>
        <dbReference type="SAM" id="SignalP"/>
    </source>
</evidence>
<keyword evidence="10" id="KW-1185">Reference proteome</keyword>